<keyword evidence="2" id="KW-1185">Reference proteome</keyword>
<comment type="caution">
    <text evidence="1">The sequence shown here is derived from an EMBL/GenBank/DDBJ whole genome shotgun (WGS) entry which is preliminary data.</text>
</comment>
<dbReference type="Proteomes" id="UP000718278">
    <property type="component" value="Unassembled WGS sequence"/>
</dbReference>
<dbReference type="RefSeq" id="WP_207486271.1">
    <property type="nucleotide sequence ID" value="NZ_JADIJS010000001.1"/>
</dbReference>
<gene>
    <name evidence="1" type="ORF">IPV26_00790</name>
</gene>
<reference evidence="1 2" key="1">
    <citation type="submission" date="2020-10" db="EMBL/GenBank/DDBJ databases">
        <title>Genomic characterization of underground lake bacteria from Wind Cave National Park: Insight into the archetypical LuxI/LuxR and identification of LuxR solos.</title>
        <authorList>
            <person name="Wengert P.C."/>
            <person name="Savka M.A."/>
        </authorList>
    </citation>
    <scope>NUCLEOTIDE SEQUENCE [LARGE SCALE GENOMIC DNA]</scope>
    <source>
        <strain evidence="1 2">SD316</strain>
    </source>
</reference>
<sequence length="64" mass="7214">MPSQYHTVATRRLPDRWRVSALLSEYAGQIARLSPSSRNPERFHEDKSEIVAGLLKLAKEVGHG</sequence>
<dbReference type="EMBL" id="JADIJS010000001">
    <property type="protein sequence ID" value="MBO1038195.1"/>
    <property type="molecule type" value="Genomic_DNA"/>
</dbReference>
<organism evidence="1 2">
    <name type="scientific">Brucella pituitosa</name>
    <dbReference type="NCBI Taxonomy" id="571256"/>
    <lineage>
        <taxon>Bacteria</taxon>
        <taxon>Pseudomonadati</taxon>
        <taxon>Pseudomonadota</taxon>
        <taxon>Alphaproteobacteria</taxon>
        <taxon>Hyphomicrobiales</taxon>
        <taxon>Brucellaceae</taxon>
        <taxon>Brucella/Ochrobactrum group</taxon>
        <taxon>Brucella</taxon>
    </lineage>
</organism>
<name>A0ABS3JVV9_9HYPH</name>
<protein>
    <submittedName>
        <fullName evidence="1">Uncharacterized protein</fullName>
    </submittedName>
</protein>
<proteinExistence type="predicted"/>
<evidence type="ECO:0000313" key="2">
    <source>
        <dbReference type="Proteomes" id="UP000718278"/>
    </source>
</evidence>
<evidence type="ECO:0000313" key="1">
    <source>
        <dbReference type="EMBL" id="MBO1038195.1"/>
    </source>
</evidence>
<accession>A0ABS3JVV9</accession>